<dbReference type="AlphaFoldDB" id="A0A9N8W066"/>
<accession>A0A9N8W066</accession>
<organism evidence="2 3">
    <name type="scientific">Cetraspora pellucida</name>
    <dbReference type="NCBI Taxonomy" id="1433469"/>
    <lineage>
        <taxon>Eukaryota</taxon>
        <taxon>Fungi</taxon>
        <taxon>Fungi incertae sedis</taxon>
        <taxon>Mucoromycota</taxon>
        <taxon>Glomeromycotina</taxon>
        <taxon>Glomeromycetes</taxon>
        <taxon>Diversisporales</taxon>
        <taxon>Gigasporaceae</taxon>
        <taxon>Cetraspora</taxon>
    </lineage>
</organism>
<comment type="caution">
    <text evidence="2">The sequence shown here is derived from an EMBL/GenBank/DDBJ whole genome shotgun (WGS) entry which is preliminary data.</text>
</comment>
<keyword evidence="1" id="KW-0732">Signal</keyword>
<proteinExistence type="predicted"/>
<dbReference type="EMBL" id="CAJVQA010000286">
    <property type="protein sequence ID" value="CAG8466386.1"/>
    <property type="molecule type" value="Genomic_DNA"/>
</dbReference>
<dbReference type="OrthoDB" id="10286773at2759"/>
<protein>
    <submittedName>
        <fullName evidence="2">24069_t:CDS:1</fullName>
    </submittedName>
</protein>
<sequence>MPSKTLFIFIILAFTLLSSLSEAFTSSFFKRSFIPSYFKRTYEPVKCKPYLLTATHDKAIKGQMTFYQTSNGSILVTGTYQYGFNDPCDWCYTWSIQNQCGEVVYNFTDLYTEYAAKSGCDGYPPDYKCKRRDSILKRGYENDKCYIGEWGTKPWVIRFNNLIWDCDHKGIKNKTCEGKKIYDEWDEKHKVPKRLKNQGLPTGLFLVIEGNSNSGKRAYYYETTPMVSDDAPEA</sequence>
<name>A0A9N8W066_9GLOM</name>
<feature type="chain" id="PRO_5040464272" evidence="1">
    <location>
        <begin position="24"/>
        <end position="234"/>
    </location>
</feature>
<reference evidence="2" key="1">
    <citation type="submission" date="2021-06" db="EMBL/GenBank/DDBJ databases">
        <authorList>
            <person name="Kallberg Y."/>
            <person name="Tangrot J."/>
            <person name="Rosling A."/>
        </authorList>
    </citation>
    <scope>NUCLEOTIDE SEQUENCE</scope>
    <source>
        <strain evidence="2">FL966</strain>
    </source>
</reference>
<evidence type="ECO:0000256" key="1">
    <source>
        <dbReference type="SAM" id="SignalP"/>
    </source>
</evidence>
<feature type="signal peptide" evidence="1">
    <location>
        <begin position="1"/>
        <end position="23"/>
    </location>
</feature>
<evidence type="ECO:0000313" key="2">
    <source>
        <dbReference type="EMBL" id="CAG8466386.1"/>
    </source>
</evidence>
<keyword evidence="3" id="KW-1185">Reference proteome</keyword>
<evidence type="ECO:0000313" key="3">
    <source>
        <dbReference type="Proteomes" id="UP000789759"/>
    </source>
</evidence>
<gene>
    <name evidence="2" type="ORF">CPELLU_LOCUS862</name>
</gene>
<dbReference type="Proteomes" id="UP000789759">
    <property type="component" value="Unassembled WGS sequence"/>
</dbReference>